<sequence>MKYTVLLLGFVFCLFPFKDFDIQWVENLDGDFSFSRKHSLKCEAWCYEYAGADEMKAKRLSKDTIECYTLANTATHSTLNFYIINNVVSNPRIELNSIVDGKLIYECNEGNIKIDKKAMQKGILKAEFDMKFDHPENPDKLMFWKGKIYTKIN</sequence>
<keyword evidence="2" id="KW-1185">Reference proteome</keyword>
<protein>
    <submittedName>
        <fullName evidence="1">Uncharacterized protein</fullName>
    </submittedName>
</protein>
<evidence type="ECO:0000313" key="2">
    <source>
        <dbReference type="Proteomes" id="UP001623852"/>
    </source>
</evidence>
<gene>
    <name evidence="1" type="ORF">AABD74_17175</name>
</gene>
<reference evidence="1 2" key="1">
    <citation type="submission" date="2024-03" db="EMBL/GenBank/DDBJ databases">
        <title>Flavobacterium soyae.</title>
        <authorList>
            <person name="Zheng W."/>
        </authorList>
    </citation>
    <scope>NUCLEOTIDE SEQUENCE [LARGE SCALE GENOMIC DNA]</scope>
    <source>
        <strain evidence="1 2">55</strain>
    </source>
</reference>
<dbReference type="Proteomes" id="UP001623852">
    <property type="component" value="Chromosome"/>
</dbReference>
<organism evidence="1 2">
    <name type="scientific">Flavobacterium soyae</name>
    <dbReference type="NCBI Taxonomy" id="2903098"/>
    <lineage>
        <taxon>Bacteria</taxon>
        <taxon>Pseudomonadati</taxon>
        <taxon>Bacteroidota</taxon>
        <taxon>Flavobacteriia</taxon>
        <taxon>Flavobacteriales</taxon>
        <taxon>Flavobacteriaceae</taxon>
        <taxon>Flavobacterium</taxon>
    </lineage>
</organism>
<accession>A0ABZ2UFB4</accession>
<dbReference type="EMBL" id="CP150845">
    <property type="protein sequence ID" value="WYZ18884.1"/>
    <property type="molecule type" value="Genomic_DNA"/>
</dbReference>
<proteinExistence type="predicted"/>
<dbReference type="RefSeq" id="WP_406843688.1">
    <property type="nucleotide sequence ID" value="NZ_CP150845.1"/>
</dbReference>
<name>A0ABZ2UFB4_9FLAO</name>
<evidence type="ECO:0000313" key="1">
    <source>
        <dbReference type="EMBL" id="WYZ18884.1"/>
    </source>
</evidence>